<dbReference type="Pfam" id="PF07622">
    <property type="entry name" value="DUF1583"/>
    <property type="match status" value="1"/>
</dbReference>
<sequence length="1138" mass="127220">MLQSNTELTQRRGKYSFRRSKLIGWIVHQIVLAASLFSNSTVFAQGNANYALDDIFRLEVIADNTFAVREHAFSLPEDERFAFLADWVLPSSTHHQIRVHGVFQQTGMTLNATGQEKPQTLVSPLFDLVDVAEQLGRVDDIQDRIENFHPASEYQCRAKVAFNAMLQFHTADAGAADAAIRELLTLVEASNPVDVDAMWPETLAAYYGVHRVPQSKAVQELIDFLYARRSQERKPPNSDFWHTQIRSLYARSHAFRSHGHDQTFDATLDSADWIPMARMTDRSRGLLRAEDRWVKNDDDEIRLITGHDNDFLVYRLPLRGDFEVHADIAAKGSTQFLLGGRLTGPVDNVRLLTGTFRAGKPFREIDPPFVSNVGWDRLRAVFRHDQQTGSRTVKVALNGRVIEEYALPEHHSPWIGIRGWWPSHAVLRDARITGNPEIPGSVLTSGVDNSGDWVGYHEGSSWNFVTADEGAAQIVGPKRASDQGILRESLLCYQRPLLDGDSVEYEFYYVPGDQNAHPAIDRIAFLLRPDGVKKHWVTDGRYDATTVHPDNHQPVGGDSAKLHLQPEAWNRAKVALRDDTVVLAVNGRQVCSVKLDSGNRRTFGFFHFADQETVRVRNVVLKGQWPNALPPPSTQELADPTIAVLDKRVPALEAVFENRFVAEGVSDLLKPYASGGGRFTPGPDGVFVELPRVGNYRTQRLDLPFAIQGDFDLVASFEQLKLSADVYSAVLLETQLDDDKQHRCRVVRISADDRLQSIKATLPKTNPDGSKSYEILKQANCDSTSGTFRLARRGTKVYYLFAEENSNVFRLLSTAEVTDQVTIPGGIQLVAICSGNGECQVLWKSVIVRAEKMMYMPQRPERLAYVMNIDGTNRRLFTKPTDGFFHVGSPEWSADGKSIVCDLSRGTPSTARVHLFDRDGTNARDLGAGGMPSLSPDGKQIAFNWPGIMLMKSDGSERTQLTANGLGVHWSPRGKMIAWSTGRNITLYDVDTKVTRELLTPEQMRLVGRVFWNPGWSNDGRRIAFHGLVRGEHLVAVADPDDPDEFKIVHQGTATIYSDFTWFPDNRTVAFSMHHASTGTSQMVSVDTESPGPPQRLPGQPDDWNVYDLDLSHDGKSVIFSAERPGQMIEWASDRAAE</sequence>
<evidence type="ECO:0000259" key="3">
    <source>
        <dbReference type="Pfam" id="PF07619"/>
    </source>
</evidence>
<dbReference type="Proteomes" id="UP000187735">
    <property type="component" value="Chromosome"/>
</dbReference>
<dbReference type="Pfam" id="PF07619">
    <property type="entry name" value="DUF1581"/>
    <property type="match status" value="1"/>
</dbReference>
<dbReference type="InterPro" id="IPR046518">
    <property type="entry name" value="DUF1583_N"/>
</dbReference>
<dbReference type="PANTHER" id="PTHR36842:SF1">
    <property type="entry name" value="PROTEIN TOLB"/>
    <property type="match status" value="1"/>
</dbReference>
<dbReference type="Gene3D" id="2.120.10.30">
    <property type="entry name" value="TolB, C-terminal domain"/>
    <property type="match status" value="1"/>
</dbReference>
<dbReference type="KEGG" id="fmr:Fuma_02562"/>
<comment type="similarity">
    <text evidence="1">Belongs to the TolB family.</text>
</comment>
<dbReference type="InterPro" id="IPR011659">
    <property type="entry name" value="WD40"/>
</dbReference>
<feature type="region of interest" description="Disordered" evidence="2">
    <location>
        <begin position="1081"/>
        <end position="1101"/>
    </location>
</feature>
<feature type="domain" description="DUF1583" evidence="5">
    <location>
        <begin position="487"/>
        <end position="627"/>
    </location>
</feature>
<protein>
    <submittedName>
        <fullName evidence="6">Translocation protein</fullName>
    </submittedName>
</protein>
<evidence type="ECO:0000313" key="7">
    <source>
        <dbReference type="Proteomes" id="UP000187735"/>
    </source>
</evidence>
<dbReference type="PANTHER" id="PTHR36842">
    <property type="entry name" value="PROTEIN TOLB HOMOLOG"/>
    <property type="match status" value="1"/>
</dbReference>
<organism evidence="6 7">
    <name type="scientific">Fuerstiella marisgermanici</name>
    <dbReference type="NCBI Taxonomy" id="1891926"/>
    <lineage>
        <taxon>Bacteria</taxon>
        <taxon>Pseudomonadati</taxon>
        <taxon>Planctomycetota</taxon>
        <taxon>Planctomycetia</taxon>
        <taxon>Planctomycetales</taxon>
        <taxon>Planctomycetaceae</taxon>
        <taxon>Fuerstiella</taxon>
    </lineage>
</organism>
<dbReference type="AlphaFoldDB" id="A0A1P8WFZ7"/>
<feature type="domain" description="DUF1581" evidence="3">
    <location>
        <begin position="390"/>
        <end position="460"/>
    </location>
</feature>
<proteinExistence type="inferred from homology"/>
<dbReference type="EMBL" id="CP017641">
    <property type="protein sequence ID" value="APZ92950.1"/>
    <property type="molecule type" value="Genomic_DNA"/>
</dbReference>
<dbReference type="OrthoDB" id="269409at2"/>
<evidence type="ECO:0000313" key="6">
    <source>
        <dbReference type="EMBL" id="APZ92950.1"/>
    </source>
</evidence>
<reference evidence="6 7" key="1">
    <citation type="journal article" date="2016" name="Front. Microbiol.">
        <title>Fuerstia marisgermanicae gen. nov., sp. nov., an Unusual Member of the Phylum Planctomycetes from the German Wadden Sea.</title>
        <authorList>
            <person name="Kohn T."/>
            <person name="Heuer A."/>
            <person name="Jogler M."/>
            <person name="Vollmers J."/>
            <person name="Boedeker C."/>
            <person name="Bunk B."/>
            <person name="Rast P."/>
            <person name="Borchert D."/>
            <person name="Glockner I."/>
            <person name="Freese H.M."/>
            <person name="Klenk H.P."/>
            <person name="Overmann J."/>
            <person name="Kaster A.K."/>
            <person name="Rohde M."/>
            <person name="Wiegand S."/>
            <person name="Jogler C."/>
        </authorList>
    </citation>
    <scope>NUCLEOTIDE SEQUENCE [LARGE SCALE GENOMIC DNA]</scope>
    <source>
        <strain evidence="6 7">NH11</strain>
    </source>
</reference>
<name>A0A1P8WFZ7_9PLAN</name>
<dbReference type="InterPro" id="IPR011475">
    <property type="entry name" value="DUF1583"/>
</dbReference>
<dbReference type="Gene3D" id="2.120.10.60">
    <property type="entry name" value="Tricorn protease N-terminal domain"/>
    <property type="match status" value="1"/>
</dbReference>
<evidence type="ECO:0000259" key="4">
    <source>
        <dbReference type="Pfam" id="PF07622"/>
    </source>
</evidence>
<evidence type="ECO:0000256" key="1">
    <source>
        <dbReference type="ARBA" id="ARBA00009820"/>
    </source>
</evidence>
<dbReference type="InterPro" id="IPR011042">
    <property type="entry name" value="6-blade_b-propeller_TolB-like"/>
</dbReference>
<evidence type="ECO:0000256" key="2">
    <source>
        <dbReference type="SAM" id="MobiDB-lite"/>
    </source>
</evidence>
<accession>A0A1P8WFZ7</accession>
<keyword evidence="7" id="KW-1185">Reference proteome</keyword>
<dbReference type="Pfam" id="PF20407">
    <property type="entry name" value="DUF1583_N"/>
    <property type="match status" value="1"/>
</dbReference>
<dbReference type="SUPFAM" id="SSF82171">
    <property type="entry name" value="DPP6 N-terminal domain-like"/>
    <property type="match status" value="1"/>
</dbReference>
<evidence type="ECO:0000259" key="5">
    <source>
        <dbReference type="Pfam" id="PF20407"/>
    </source>
</evidence>
<gene>
    <name evidence="6" type="ORF">Fuma_02562</name>
</gene>
<dbReference type="RefSeq" id="WP_077024498.1">
    <property type="nucleotide sequence ID" value="NZ_CP017641.1"/>
</dbReference>
<dbReference type="STRING" id="1891926.Fuma_02562"/>
<feature type="domain" description="DUF1583" evidence="4">
    <location>
        <begin position="635"/>
        <end position="871"/>
    </location>
</feature>
<dbReference type="InterPro" id="IPR022660">
    <property type="entry name" value="DUF1581"/>
</dbReference>
<dbReference type="Pfam" id="PF07676">
    <property type="entry name" value="PD40"/>
    <property type="match status" value="2"/>
</dbReference>